<proteinExistence type="predicted"/>
<reference evidence="2" key="1">
    <citation type="submission" date="2014-04" db="EMBL/GenBank/DDBJ databases">
        <title>Evolutionary Origins and Diversification of the Mycorrhizal Mutualists.</title>
        <authorList>
            <consortium name="DOE Joint Genome Institute"/>
            <consortium name="Mycorrhizal Genomics Consortium"/>
            <person name="Kohler A."/>
            <person name="Kuo A."/>
            <person name="Nagy L.G."/>
            <person name="Floudas D."/>
            <person name="Copeland A."/>
            <person name="Barry K.W."/>
            <person name="Cichocki N."/>
            <person name="Veneault-Fourrey C."/>
            <person name="LaButti K."/>
            <person name="Lindquist E.A."/>
            <person name="Lipzen A."/>
            <person name="Lundell T."/>
            <person name="Morin E."/>
            <person name="Murat C."/>
            <person name="Riley R."/>
            <person name="Ohm R."/>
            <person name="Sun H."/>
            <person name="Tunlid A."/>
            <person name="Henrissat B."/>
            <person name="Grigoriev I.V."/>
            <person name="Hibbett D.S."/>
            <person name="Martin F."/>
        </authorList>
    </citation>
    <scope>NUCLEOTIDE SEQUENCE [LARGE SCALE GENOMIC DNA]</scope>
    <source>
        <strain evidence="2">FD-334 SS-4</strain>
    </source>
</reference>
<evidence type="ECO:0000313" key="1">
    <source>
        <dbReference type="EMBL" id="KJA13812.1"/>
    </source>
</evidence>
<accession>A0A0D2KGX9</accession>
<name>A0A0D2KGX9_HYPSF</name>
<dbReference type="Proteomes" id="UP000054270">
    <property type="component" value="Unassembled WGS sequence"/>
</dbReference>
<dbReference type="EMBL" id="KN817712">
    <property type="protein sequence ID" value="KJA13812.1"/>
    <property type="molecule type" value="Genomic_DNA"/>
</dbReference>
<protein>
    <submittedName>
        <fullName evidence="1">Uncharacterized protein</fullName>
    </submittedName>
</protein>
<keyword evidence="2" id="KW-1185">Reference proteome</keyword>
<evidence type="ECO:0000313" key="2">
    <source>
        <dbReference type="Proteomes" id="UP000054270"/>
    </source>
</evidence>
<gene>
    <name evidence="1" type="ORF">HYPSUDRAFT_209228</name>
</gene>
<dbReference type="AlphaFoldDB" id="A0A0D2KGX9"/>
<organism evidence="1 2">
    <name type="scientific">Hypholoma sublateritium (strain FD-334 SS-4)</name>
    <dbReference type="NCBI Taxonomy" id="945553"/>
    <lineage>
        <taxon>Eukaryota</taxon>
        <taxon>Fungi</taxon>
        <taxon>Dikarya</taxon>
        <taxon>Basidiomycota</taxon>
        <taxon>Agaricomycotina</taxon>
        <taxon>Agaricomycetes</taxon>
        <taxon>Agaricomycetidae</taxon>
        <taxon>Agaricales</taxon>
        <taxon>Agaricineae</taxon>
        <taxon>Strophariaceae</taxon>
        <taxon>Hypholoma</taxon>
    </lineage>
</organism>
<sequence>MMRSTSPLIDRRAHRPSTRTFATSPPIILVPTRMGVCSVCKAFEQGRPTRCAVAGTGKERRHPAFGIDPRRVLVRCGCVRIVVCLRDTTVSKFICSLFIHTSRGPWDMHSVRLWYPFPRCEGPSEYTASARASFAFGPSISSSTATKNTGNETRCTSTARTSRCGCASQRVRRPLCRAPRSPWLRLGFGVSVRPSISSSSLLVSRTIPTPTRRPLCVSASIFSLFTYPLRSAPFVYSRWRASAHDPTATRGALRPRRPLRSVHPRRRILRSLPPTHIWIMYPAARLALSPHGALWVVSTPGAPRGVRFPSRCVQANFKI</sequence>